<gene>
    <name evidence="1" type="ORF">EDF62_3291</name>
</gene>
<proteinExistence type="predicted"/>
<reference evidence="1 2" key="1">
    <citation type="submission" date="2019-03" db="EMBL/GenBank/DDBJ databases">
        <title>Genomic analyses of the natural microbiome of Caenorhabditis elegans.</title>
        <authorList>
            <person name="Samuel B."/>
        </authorList>
    </citation>
    <scope>NUCLEOTIDE SEQUENCE [LARGE SCALE GENOMIC DNA]</scope>
    <source>
        <strain evidence="1 2">JUb18</strain>
    </source>
</reference>
<name>A0A4R6RTF6_9MICO</name>
<organism evidence="1 2">
    <name type="scientific">Leucobacter luti</name>
    <dbReference type="NCBI Taxonomy" id="340320"/>
    <lineage>
        <taxon>Bacteria</taxon>
        <taxon>Bacillati</taxon>
        <taxon>Actinomycetota</taxon>
        <taxon>Actinomycetes</taxon>
        <taxon>Micrococcales</taxon>
        <taxon>Microbacteriaceae</taxon>
        <taxon>Leucobacter</taxon>
    </lineage>
</organism>
<evidence type="ECO:0000313" key="2">
    <source>
        <dbReference type="Proteomes" id="UP000295601"/>
    </source>
</evidence>
<dbReference type="Proteomes" id="UP000295601">
    <property type="component" value="Unassembled WGS sequence"/>
</dbReference>
<accession>A0A4R6RTF6</accession>
<evidence type="ECO:0000313" key="1">
    <source>
        <dbReference type="EMBL" id="TDP89555.1"/>
    </source>
</evidence>
<keyword evidence="2" id="KW-1185">Reference proteome</keyword>
<dbReference type="EMBL" id="SNYA01000009">
    <property type="protein sequence ID" value="TDP89555.1"/>
    <property type="molecule type" value="Genomic_DNA"/>
</dbReference>
<protein>
    <submittedName>
        <fullName evidence="1">Uncharacterized protein</fullName>
    </submittedName>
</protein>
<dbReference type="AlphaFoldDB" id="A0A4R6RTF6"/>
<dbReference type="RefSeq" id="WP_133617802.1">
    <property type="nucleotide sequence ID" value="NZ_SNYA01000009.1"/>
</dbReference>
<comment type="caution">
    <text evidence="1">The sequence shown here is derived from an EMBL/GenBank/DDBJ whole genome shotgun (WGS) entry which is preliminary data.</text>
</comment>
<sequence length="79" mass="8496">MSLNNQIPLPTAEVLAEDLSIANMEGTGRFQYGLLDGRLVGVTYDDSGEIVAAFELDVVARSVELTEDITHAVERNGMG</sequence>